<evidence type="ECO:0000256" key="1">
    <source>
        <dbReference type="ARBA" id="ARBA00004167"/>
    </source>
</evidence>
<keyword evidence="4" id="KW-0735">Signal-anchor</keyword>
<evidence type="ECO:0000256" key="4">
    <source>
        <dbReference type="ARBA" id="ARBA00022968"/>
    </source>
</evidence>
<evidence type="ECO:0000256" key="6">
    <source>
        <dbReference type="ARBA" id="ARBA00023136"/>
    </source>
</evidence>
<keyword evidence="5" id="KW-1133">Transmembrane helix</keyword>
<dbReference type="InterPro" id="IPR029962">
    <property type="entry name" value="TBL"/>
</dbReference>
<evidence type="ECO:0000256" key="2">
    <source>
        <dbReference type="ARBA" id="ARBA00007727"/>
    </source>
</evidence>
<keyword evidence="6" id="KW-0472">Membrane</keyword>
<protein>
    <submittedName>
        <fullName evidence="9">Uncharacterized protein</fullName>
    </submittedName>
</protein>
<dbReference type="GO" id="GO:0005794">
    <property type="term" value="C:Golgi apparatus"/>
    <property type="evidence" value="ECO:0007669"/>
    <property type="project" value="TreeGrafter"/>
</dbReference>
<evidence type="ECO:0000259" key="7">
    <source>
        <dbReference type="Pfam" id="PF13839"/>
    </source>
</evidence>
<dbReference type="AlphaFoldDB" id="A0A6A2XGQ1"/>
<comment type="similarity">
    <text evidence="2">Belongs to the PC-esterase family. TBL subfamily.</text>
</comment>
<feature type="domain" description="Trichome birefringence-like C-terminal" evidence="7">
    <location>
        <begin position="46"/>
        <end position="81"/>
    </location>
</feature>
<dbReference type="InterPro" id="IPR025846">
    <property type="entry name" value="TBL_N"/>
</dbReference>
<evidence type="ECO:0000256" key="5">
    <source>
        <dbReference type="ARBA" id="ARBA00022989"/>
    </source>
</evidence>
<gene>
    <name evidence="9" type="ORF">F3Y22_tig00113726pilonHSYRG00079</name>
</gene>
<feature type="domain" description="Trichome birefringence-like N-terminal" evidence="8">
    <location>
        <begin position="8"/>
        <end position="44"/>
    </location>
</feature>
<dbReference type="PANTHER" id="PTHR32285">
    <property type="entry name" value="PROTEIN TRICHOME BIREFRINGENCE-LIKE 9-RELATED"/>
    <property type="match status" value="1"/>
</dbReference>
<keyword evidence="10" id="KW-1185">Reference proteome</keyword>
<dbReference type="Pfam" id="PF13839">
    <property type="entry name" value="PC-Esterase"/>
    <property type="match status" value="1"/>
</dbReference>
<name>A0A6A2XGQ1_HIBSY</name>
<reference evidence="9" key="1">
    <citation type="submission" date="2019-09" db="EMBL/GenBank/DDBJ databases">
        <title>Draft genome information of white flower Hibiscus syriacus.</title>
        <authorList>
            <person name="Kim Y.-M."/>
        </authorList>
    </citation>
    <scope>NUCLEOTIDE SEQUENCE [LARGE SCALE GENOMIC DNA]</scope>
    <source>
        <strain evidence="9">YM2019G1</strain>
    </source>
</reference>
<dbReference type="Pfam" id="PF14416">
    <property type="entry name" value="PMR5N"/>
    <property type="match status" value="1"/>
</dbReference>
<dbReference type="PANTHER" id="PTHR32285:SF28">
    <property type="entry name" value="XYLOGLUCAN O-ACETYLTRANSFERASE 2"/>
    <property type="match status" value="1"/>
</dbReference>
<dbReference type="InterPro" id="IPR026057">
    <property type="entry name" value="TBL_C"/>
</dbReference>
<organism evidence="9 10">
    <name type="scientific">Hibiscus syriacus</name>
    <name type="common">Rose of Sharon</name>
    <dbReference type="NCBI Taxonomy" id="106335"/>
    <lineage>
        <taxon>Eukaryota</taxon>
        <taxon>Viridiplantae</taxon>
        <taxon>Streptophyta</taxon>
        <taxon>Embryophyta</taxon>
        <taxon>Tracheophyta</taxon>
        <taxon>Spermatophyta</taxon>
        <taxon>Magnoliopsida</taxon>
        <taxon>eudicotyledons</taxon>
        <taxon>Gunneridae</taxon>
        <taxon>Pentapetalae</taxon>
        <taxon>rosids</taxon>
        <taxon>malvids</taxon>
        <taxon>Malvales</taxon>
        <taxon>Malvaceae</taxon>
        <taxon>Malvoideae</taxon>
        <taxon>Hibiscus</taxon>
    </lineage>
</organism>
<evidence type="ECO:0000313" key="10">
    <source>
        <dbReference type="Proteomes" id="UP000436088"/>
    </source>
</evidence>
<evidence type="ECO:0000256" key="3">
    <source>
        <dbReference type="ARBA" id="ARBA00022692"/>
    </source>
</evidence>
<dbReference type="GO" id="GO:0016413">
    <property type="term" value="F:O-acetyltransferase activity"/>
    <property type="evidence" value="ECO:0007669"/>
    <property type="project" value="InterPro"/>
</dbReference>
<sequence length="126" mass="14271">MGADLHGSRYTNSSCTSIPNSKNCFRHGRSDRYFLNWRWKPDKCVLPRFDPKTFLEFVKGKKLGFIGDSVARNHVESLLCSSQRTCPLSESAINMSGLEWVLRSLQMEEIEKARKKGGKLGKGLGF</sequence>
<dbReference type="EMBL" id="VEPZ02001721">
    <property type="protein sequence ID" value="KAE8661296.1"/>
    <property type="molecule type" value="Genomic_DNA"/>
</dbReference>
<accession>A0A6A2XGQ1</accession>
<evidence type="ECO:0000313" key="9">
    <source>
        <dbReference type="EMBL" id="KAE8661296.1"/>
    </source>
</evidence>
<keyword evidence="3" id="KW-0812">Transmembrane</keyword>
<dbReference type="GO" id="GO:0016020">
    <property type="term" value="C:membrane"/>
    <property type="evidence" value="ECO:0007669"/>
    <property type="project" value="UniProtKB-SubCell"/>
</dbReference>
<comment type="caution">
    <text evidence="9">The sequence shown here is derived from an EMBL/GenBank/DDBJ whole genome shotgun (WGS) entry which is preliminary data.</text>
</comment>
<dbReference type="Proteomes" id="UP000436088">
    <property type="component" value="Unassembled WGS sequence"/>
</dbReference>
<proteinExistence type="inferred from homology"/>
<comment type="subcellular location">
    <subcellularLocation>
        <location evidence="1">Membrane</location>
        <topology evidence="1">Single-pass membrane protein</topology>
    </subcellularLocation>
</comment>
<evidence type="ECO:0000259" key="8">
    <source>
        <dbReference type="Pfam" id="PF14416"/>
    </source>
</evidence>